<evidence type="ECO:0008006" key="3">
    <source>
        <dbReference type="Google" id="ProtNLM"/>
    </source>
</evidence>
<reference evidence="1 2" key="1">
    <citation type="submission" date="2019-06" db="EMBL/GenBank/DDBJ databases">
        <title>Genomics analysis of Aphanomyces spp. identifies a new class of oomycete effector associated with host adaptation.</title>
        <authorList>
            <person name="Gaulin E."/>
        </authorList>
    </citation>
    <scope>NUCLEOTIDE SEQUENCE [LARGE SCALE GENOMIC DNA]</scope>
    <source>
        <strain evidence="1 2">E</strain>
    </source>
</reference>
<evidence type="ECO:0000313" key="1">
    <source>
        <dbReference type="EMBL" id="KAF0702358.1"/>
    </source>
</evidence>
<organism evidence="1 2">
    <name type="scientific">Aphanomyces astaci</name>
    <name type="common">Crayfish plague agent</name>
    <dbReference type="NCBI Taxonomy" id="112090"/>
    <lineage>
        <taxon>Eukaryota</taxon>
        <taxon>Sar</taxon>
        <taxon>Stramenopiles</taxon>
        <taxon>Oomycota</taxon>
        <taxon>Saprolegniomycetes</taxon>
        <taxon>Saprolegniales</taxon>
        <taxon>Verrucalvaceae</taxon>
        <taxon>Aphanomyces</taxon>
    </lineage>
</organism>
<protein>
    <recommendedName>
        <fullName evidence="3">Core-binding (CB) domain-containing protein</fullName>
    </recommendedName>
</protein>
<dbReference type="Proteomes" id="UP000469452">
    <property type="component" value="Unassembled WGS sequence"/>
</dbReference>
<sequence length="344" mass="38996">MAPATILQRQDTSLEDIIDSCLADSTKERYESGLRQIIKWIHVTGGTHLLKDDGTVDLRVFQYDNFVQFIVWVYQHTPVKVGTMSGYRAALRWYYKLEDVAMPVEYETKLKTIFTGLQRLTATDAQSSSLKDSGKRPLGIYKTWRFAPFVKKPTKSYFNQLNVSLIDPAVTVTEIWRMRERDFGESSAASVIGLLTKFVGNECSTEPHQHSERQVLRRANCVGAVSGCSVPIAPPQQYFGSSVKFSKDSFTMDKVFQLVVNTFGSKTKRDMLSMSTGFGKSLNKSEFPVGQILANERNRKPDGGQNECFYCNGKYNEGAKVHMKKNCPKRKEDFAKAYYRTSIL</sequence>
<gene>
    <name evidence="1" type="ORF">AaE_016000</name>
</gene>
<accession>A0A6A4Z014</accession>
<dbReference type="EMBL" id="VJMI01021165">
    <property type="protein sequence ID" value="KAF0702358.1"/>
    <property type="molecule type" value="Genomic_DNA"/>
</dbReference>
<name>A0A6A4Z014_APHAT</name>
<comment type="caution">
    <text evidence="1">The sequence shown here is derived from an EMBL/GenBank/DDBJ whole genome shotgun (WGS) entry which is preliminary data.</text>
</comment>
<evidence type="ECO:0000313" key="2">
    <source>
        <dbReference type="Proteomes" id="UP000469452"/>
    </source>
</evidence>
<dbReference type="VEuPathDB" id="FungiDB:H257_13685"/>
<dbReference type="AlphaFoldDB" id="A0A6A4Z014"/>
<proteinExistence type="predicted"/>